<dbReference type="CDD" id="cd08645">
    <property type="entry name" value="FMT_core_GART"/>
    <property type="match status" value="1"/>
</dbReference>
<comment type="pathway">
    <text evidence="1">Purine metabolism; IMP biosynthesis via de novo pathway; N(2)-formyl-N(1)-(5-phospho-D-ribosyl)glycinamide from N(1)-(5-phospho-D-ribosyl)glycinamide (10-formyl THF route): step 1/1.</text>
</comment>
<evidence type="ECO:0000256" key="5">
    <source>
        <dbReference type="ARBA" id="ARBA00047664"/>
    </source>
</evidence>
<evidence type="ECO:0000256" key="6">
    <source>
        <dbReference type="NCBIfam" id="TIGR00639"/>
    </source>
</evidence>
<dbReference type="Gene3D" id="3.40.50.170">
    <property type="entry name" value="Formyl transferase, N-terminal domain"/>
    <property type="match status" value="1"/>
</dbReference>
<comment type="caution">
    <text evidence="8">The sequence shown here is derived from an EMBL/GenBank/DDBJ whole genome shotgun (WGS) entry which is preliminary data.</text>
</comment>
<dbReference type="PANTHER" id="PTHR43369">
    <property type="entry name" value="PHOSPHORIBOSYLGLYCINAMIDE FORMYLTRANSFERASE"/>
    <property type="match status" value="1"/>
</dbReference>
<dbReference type="EMBL" id="NVUL01000125">
    <property type="protein sequence ID" value="PCI73352.1"/>
    <property type="molecule type" value="Genomic_DNA"/>
</dbReference>
<dbReference type="GO" id="GO:0005829">
    <property type="term" value="C:cytosol"/>
    <property type="evidence" value="ECO:0007669"/>
    <property type="project" value="TreeGrafter"/>
</dbReference>
<dbReference type="PROSITE" id="PS00373">
    <property type="entry name" value="GART"/>
    <property type="match status" value="1"/>
</dbReference>
<dbReference type="InterPro" id="IPR001555">
    <property type="entry name" value="GART_AS"/>
</dbReference>
<comment type="catalytic activity">
    <reaction evidence="5">
        <text>N(1)-(5-phospho-beta-D-ribosyl)glycinamide + (6R)-10-formyltetrahydrofolate = N(2)-formyl-N(1)-(5-phospho-beta-D-ribosyl)glycinamide + (6S)-5,6,7,8-tetrahydrofolate + H(+)</text>
        <dbReference type="Rhea" id="RHEA:15053"/>
        <dbReference type="ChEBI" id="CHEBI:15378"/>
        <dbReference type="ChEBI" id="CHEBI:57453"/>
        <dbReference type="ChEBI" id="CHEBI:143788"/>
        <dbReference type="ChEBI" id="CHEBI:147286"/>
        <dbReference type="ChEBI" id="CHEBI:195366"/>
        <dbReference type="EC" id="2.1.2.2"/>
    </reaction>
</comment>
<dbReference type="InterPro" id="IPR002376">
    <property type="entry name" value="Formyl_transf_N"/>
</dbReference>
<feature type="domain" description="Formyl transferase N-terminal" evidence="7">
    <location>
        <begin position="1"/>
        <end position="127"/>
    </location>
</feature>
<protein>
    <recommendedName>
        <fullName evidence="6">Phosphoribosylglycinamide formyltransferase</fullName>
        <ecNumber evidence="6">2.1.2.2</ecNumber>
    </recommendedName>
</protein>
<dbReference type="GO" id="GO:0004644">
    <property type="term" value="F:phosphoribosylglycinamide formyltransferase activity"/>
    <property type="evidence" value="ECO:0007669"/>
    <property type="project" value="UniProtKB-UniRule"/>
</dbReference>
<dbReference type="PANTHER" id="PTHR43369:SF2">
    <property type="entry name" value="PHOSPHORIBOSYLGLYCINAMIDE FORMYLTRANSFERASE"/>
    <property type="match status" value="1"/>
</dbReference>
<evidence type="ECO:0000313" key="9">
    <source>
        <dbReference type="Proteomes" id="UP000218767"/>
    </source>
</evidence>
<dbReference type="Pfam" id="PF00551">
    <property type="entry name" value="Formyl_trans_N"/>
    <property type="match status" value="1"/>
</dbReference>
<evidence type="ECO:0000256" key="4">
    <source>
        <dbReference type="ARBA" id="ARBA00038440"/>
    </source>
</evidence>
<gene>
    <name evidence="8" type="primary">purN</name>
    <name evidence="8" type="ORF">COB20_16325</name>
</gene>
<evidence type="ECO:0000256" key="3">
    <source>
        <dbReference type="ARBA" id="ARBA00022755"/>
    </source>
</evidence>
<organism evidence="8 9">
    <name type="scientific">SAR86 cluster bacterium</name>
    <dbReference type="NCBI Taxonomy" id="2030880"/>
    <lineage>
        <taxon>Bacteria</taxon>
        <taxon>Pseudomonadati</taxon>
        <taxon>Pseudomonadota</taxon>
        <taxon>Gammaproteobacteria</taxon>
        <taxon>SAR86 cluster</taxon>
    </lineage>
</organism>
<evidence type="ECO:0000256" key="2">
    <source>
        <dbReference type="ARBA" id="ARBA00022679"/>
    </source>
</evidence>
<dbReference type="GO" id="GO:0006189">
    <property type="term" value="P:'de novo' IMP biosynthetic process"/>
    <property type="evidence" value="ECO:0007669"/>
    <property type="project" value="UniProtKB-UniPathway"/>
</dbReference>
<sequence>VVDHRQYASRDLFDQALTEAIDEYEPGLIVLAGFMRILGAEFVKRYQGKILNIHPSLLPDYPGTNTHQRVLDAGEKLHGVSVHFVTEELDGGPVIAQESIAIESIDDAETLAVKIHEKEHVLYPTVVSLFADGRLRLDGNKAFLDEQLLPETGKRIDAS</sequence>
<reference evidence="9" key="1">
    <citation type="submission" date="2017-08" db="EMBL/GenBank/DDBJ databases">
        <title>A dynamic microbial community with high functional redundancy inhabits the cold, oxic subseafloor aquifer.</title>
        <authorList>
            <person name="Tully B.J."/>
            <person name="Wheat C.G."/>
            <person name="Glazer B.T."/>
            <person name="Huber J.A."/>
        </authorList>
    </citation>
    <scope>NUCLEOTIDE SEQUENCE [LARGE SCALE GENOMIC DNA]</scope>
</reference>
<dbReference type="UniPathway" id="UPA00074">
    <property type="reaction ID" value="UER00126"/>
</dbReference>
<dbReference type="InterPro" id="IPR036477">
    <property type="entry name" value="Formyl_transf_N_sf"/>
</dbReference>
<dbReference type="Proteomes" id="UP000218767">
    <property type="component" value="Unassembled WGS sequence"/>
</dbReference>
<dbReference type="AlphaFoldDB" id="A0A2A4WSC1"/>
<evidence type="ECO:0000259" key="7">
    <source>
        <dbReference type="Pfam" id="PF00551"/>
    </source>
</evidence>
<dbReference type="InterPro" id="IPR004607">
    <property type="entry name" value="GART"/>
</dbReference>
<accession>A0A2A4WSC1</accession>
<dbReference type="SUPFAM" id="SSF53328">
    <property type="entry name" value="Formyltransferase"/>
    <property type="match status" value="1"/>
</dbReference>
<evidence type="ECO:0000313" key="8">
    <source>
        <dbReference type="EMBL" id="PCI73352.1"/>
    </source>
</evidence>
<keyword evidence="2 8" id="KW-0808">Transferase</keyword>
<keyword evidence="3" id="KW-0658">Purine biosynthesis</keyword>
<name>A0A2A4WSC1_9GAMM</name>
<evidence type="ECO:0000256" key="1">
    <source>
        <dbReference type="ARBA" id="ARBA00005054"/>
    </source>
</evidence>
<comment type="similarity">
    <text evidence="4">Belongs to the GART family.</text>
</comment>
<feature type="non-terminal residue" evidence="8">
    <location>
        <position position="1"/>
    </location>
</feature>
<dbReference type="EC" id="2.1.2.2" evidence="6"/>
<proteinExistence type="inferred from homology"/>
<dbReference type="NCBIfam" id="TIGR00639">
    <property type="entry name" value="PurN"/>
    <property type="match status" value="1"/>
</dbReference>